<protein>
    <submittedName>
        <fullName evidence="13">TonB-dependent receptor</fullName>
    </submittedName>
</protein>
<evidence type="ECO:0000259" key="12">
    <source>
        <dbReference type="Pfam" id="PF07715"/>
    </source>
</evidence>
<name>A0A8J3E7A2_9PROT</name>
<feature type="domain" description="TonB-dependent receptor plug" evidence="12">
    <location>
        <begin position="49"/>
        <end position="163"/>
    </location>
</feature>
<feature type="signal peptide" evidence="10">
    <location>
        <begin position="1"/>
        <end position="27"/>
    </location>
</feature>
<evidence type="ECO:0000256" key="3">
    <source>
        <dbReference type="ARBA" id="ARBA00022452"/>
    </source>
</evidence>
<dbReference type="Proteomes" id="UP000646365">
    <property type="component" value="Unassembled WGS sequence"/>
</dbReference>
<dbReference type="InterPro" id="IPR039426">
    <property type="entry name" value="TonB-dep_rcpt-like"/>
</dbReference>
<dbReference type="Gene3D" id="2.170.130.10">
    <property type="entry name" value="TonB-dependent receptor, plug domain"/>
    <property type="match status" value="1"/>
</dbReference>
<keyword evidence="10" id="KW-0732">Signal</keyword>
<dbReference type="GO" id="GO:0009279">
    <property type="term" value="C:cell outer membrane"/>
    <property type="evidence" value="ECO:0007669"/>
    <property type="project" value="UniProtKB-SubCell"/>
</dbReference>
<comment type="subcellular location">
    <subcellularLocation>
        <location evidence="1 8">Cell outer membrane</location>
        <topology evidence="1 8">Multi-pass membrane protein</topology>
    </subcellularLocation>
</comment>
<keyword evidence="3 8" id="KW-1134">Transmembrane beta strand</keyword>
<evidence type="ECO:0000256" key="7">
    <source>
        <dbReference type="ARBA" id="ARBA00023237"/>
    </source>
</evidence>
<evidence type="ECO:0000256" key="4">
    <source>
        <dbReference type="ARBA" id="ARBA00022692"/>
    </source>
</evidence>
<dbReference type="PANTHER" id="PTHR47234:SF2">
    <property type="entry name" value="TONB-DEPENDENT RECEPTOR"/>
    <property type="match status" value="1"/>
</dbReference>
<organism evidence="13 14">
    <name type="scientific">Aliidongia dinghuensis</name>
    <dbReference type="NCBI Taxonomy" id="1867774"/>
    <lineage>
        <taxon>Bacteria</taxon>
        <taxon>Pseudomonadati</taxon>
        <taxon>Pseudomonadota</taxon>
        <taxon>Alphaproteobacteria</taxon>
        <taxon>Rhodospirillales</taxon>
        <taxon>Dongiaceae</taxon>
        <taxon>Aliidongia</taxon>
    </lineage>
</organism>
<dbReference type="InterPro" id="IPR012910">
    <property type="entry name" value="Plug_dom"/>
</dbReference>
<dbReference type="InterPro" id="IPR036942">
    <property type="entry name" value="Beta-barrel_TonB_sf"/>
</dbReference>
<reference evidence="13" key="2">
    <citation type="submission" date="2020-09" db="EMBL/GenBank/DDBJ databases">
        <authorList>
            <person name="Sun Q."/>
            <person name="Zhou Y."/>
        </authorList>
    </citation>
    <scope>NUCLEOTIDE SEQUENCE</scope>
    <source>
        <strain evidence="13">CGMCC 1.15725</strain>
    </source>
</reference>
<evidence type="ECO:0000313" key="13">
    <source>
        <dbReference type="EMBL" id="GGF50147.1"/>
    </source>
</evidence>
<dbReference type="Gene3D" id="2.40.170.20">
    <property type="entry name" value="TonB-dependent receptor, beta-barrel domain"/>
    <property type="match status" value="1"/>
</dbReference>
<dbReference type="PROSITE" id="PS52016">
    <property type="entry name" value="TONB_DEPENDENT_REC_3"/>
    <property type="match status" value="1"/>
</dbReference>
<dbReference type="EMBL" id="BMJQ01000032">
    <property type="protein sequence ID" value="GGF50147.1"/>
    <property type="molecule type" value="Genomic_DNA"/>
</dbReference>
<comment type="caution">
    <text evidence="13">The sequence shown here is derived from an EMBL/GenBank/DDBJ whole genome shotgun (WGS) entry which is preliminary data.</text>
</comment>
<evidence type="ECO:0000256" key="8">
    <source>
        <dbReference type="PROSITE-ProRule" id="PRU01360"/>
    </source>
</evidence>
<dbReference type="PANTHER" id="PTHR47234">
    <property type="match status" value="1"/>
</dbReference>
<dbReference type="AlphaFoldDB" id="A0A8J3E7A2"/>
<keyword evidence="2 8" id="KW-0813">Transport</keyword>
<keyword evidence="13" id="KW-0675">Receptor</keyword>
<feature type="domain" description="TonB-dependent receptor-like beta-barrel" evidence="11">
    <location>
        <begin position="384"/>
        <end position="935"/>
    </location>
</feature>
<keyword evidence="7 8" id="KW-0998">Cell outer membrane</keyword>
<dbReference type="RefSeq" id="WP_189052439.1">
    <property type="nucleotide sequence ID" value="NZ_BMJQ01000032.1"/>
</dbReference>
<evidence type="ECO:0000256" key="5">
    <source>
        <dbReference type="ARBA" id="ARBA00023077"/>
    </source>
</evidence>
<feature type="chain" id="PRO_5035306062" evidence="10">
    <location>
        <begin position="28"/>
        <end position="972"/>
    </location>
</feature>
<evidence type="ECO:0000259" key="11">
    <source>
        <dbReference type="Pfam" id="PF00593"/>
    </source>
</evidence>
<evidence type="ECO:0000256" key="6">
    <source>
        <dbReference type="ARBA" id="ARBA00023136"/>
    </source>
</evidence>
<evidence type="ECO:0000313" key="14">
    <source>
        <dbReference type="Proteomes" id="UP000646365"/>
    </source>
</evidence>
<dbReference type="Pfam" id="PF00593">
    <property type="entry name" value="TonB_dep_Rec_b-barrel"/>
    <property type="match status" value="1"/>
</dbReference>
<evidence type="ECO:0000256" key="2">
    <source>
        <dbReference type="ARBA" id="ARBA00022448"/>
    </source>
</evidence>
<accession>A0A8J3E7A2</accession>
<sequence length="972" mass="103540">MTLKTRLSGSVAILAIAPLFMAASAVAQSTPQTENIEVTGSRIKNTDAESANPITVVSSEDIARSAATTVEEVLRKLPAADFTGAVTANSNNGGLGASQVSLRNLGPQRTLVLVNGQRYVQTDNQTTSVAVDLNNIPVSMIDHIEILRDGASSIYGADAIGGVVNIITKQHYNGVEVGGGVGMTSYGDGLKHNVYSTIGADFDRGNILVNVSEDHTDPILNASRSWAISEHPEADYNSYDGISSRVTGAVATINGSKYYFANGLSSGILASDAYTLGHQITPGVYAGGGLASGDIAIAGAGVYYDYLPHEDLTAGLDRTQLNFTAHYDIAPNVTAVLEGFYTNRQSTQLLAPEPWGSNVLTPQFPSGLYVAANYIDSSGNLVANPYNPTNQANAAALYGATNQNVYIYSRLLSGNRYYSDDIDTYRLRAGLEGTLLGKYDWQAGYIYGKSAATYRVSNEVNFYHLSQELGINPCGTEQGCSIGNFFGTNTLTQSQLNYLYYTNTDTSQITQQIAYGNIAGPVYQLPAGPLTMALGFEYRTDDMFDHPDSITASGDGAVYSEPTQGGYATASGYAELNAPLLSNLPFVKMLTADLSTRYDYNTVYGRALTYKAGLDYAVTDELRLRGSQSTGFRAPQVKELYAGKSQTNPSGTALDPCASGGQFYGSATCVASLAAVGATSSTVTQVNQLTAEIGGNTNLKPETSQEWTMGGVYQPKWAPGLSVTVDYYDVLVRNEISQYDAESLLLACYGNVKYLVSQAQACKLAGSRAVGTGDVGIIDTLNANIGDESTNGIDIAMNYQIATEKLGLPAWGMLSFNGQASYLLSDTVTSNGTTIQQAGTFNTSTDSAEPRWKALLNVTFAREGWSFGWTARYYGGAHNYDGTSACEYGTLSNCTGSTKGAEDYEGNEVAGVFYHDINVTYKFKNVNLSVGVDNLFDKDPPYVGGALNANSLGSAGYDYTGRFVYLKTSVKF</sequence>
<reference evidence="13" key="1">
    <citation type="journal article" date="2014" name="Int. J. Syst. Evol. Microbiol.">
        <title>Complete genome sequence of Corynebacterium casei LMG S-19264T (=DSM 44701T), isolated from a smear-ripened cheese.</title>
        <authorList>
            <consortium name="US DOE Joint Genome Institute (JGI-PGF)"/>
            <person name="Walter F."/>
            <person name="Albersmeier A."/>
            <person name="Kalinowski J."/>
            <person name="Ruckert C."/>
        </authorList>
    </citation>
    <scope>NUCLEOTIDE SEQUENCE</scope>
    <source>
        <strain evidence="13">CGMCC 1.15725</strain>
    </source>
</reference>
<dbReference type="Pfam" id="PF07715">
    <property type="entry name" value="Plug"/>
    <property type="match status" value="1"/>
</dbReference>
<keyword evidence="14" id="KW-1185">Reference proteome</keyword>
<keyword evidence="4 8" id="KW-0812">Transmembrane</keyword>
<dbReference type="InterPro" id="IPR000531">
    <property type="entry name" value="Beta-barrel_TonB"/>
</dbReference>
<evidence type="ECO:0000256" key="9">
    <source>
        <dbReference type="RuleBase" id="RU003357"/>
    </source>
</evidence>
<dbReference type="SUPFAM" id="SSF56935">
    <property type="entry name" value="Porins"/>
    <property type="match status" value="1"/>
</dbReference>
<keyword evidence="6 8" id="KW-0472">Membrane</keyword>
<evidence type="ECO:0000256" key="1">
    <source>
        <dbReference type="ARBA" id="ARBA00004571"/>
    </source>
</evidence>
<proteinExistence type="inferred from homology"/>
<dbReference type="InterPro" id="IPR037066">
    <property type="entry name" value="Plug_dom_sf"/>
</dbReference>
<keyword evidence="5 9" id="KW-0798">TonB box</keyword>
<evidence type="ECO:0000256" key="10">
    <source>
        <dbReference type="SAM" id="SignalP"/>
    </source>
</evidence>
<gene>
    <name evidence="13" type="ORF">GCM10011611_65690</name>
</gene>
<comment type="similarity">
    <text evidence="8 9">Belongs to the TonB-dependent receptor family.</text>
</comment>